<organism evidence="1 2">
    <name type="scientific">Athelia psychrophila</name>
    <dbReference type="NCBI Taxonomy" id="1759441"/>
    <lineage>
        <taxon>Eukaryota</taxon>
        <taxon>Fungi</taxon>
        <taxon>Dikarya</taxon>
        <taxon>Basidiomycota</taxon>
        <taxon>Agaricomycotina</taxon>
        <taxon>Agaricomycetes</taxon>
        <taxon>Agaricomycetidae</taxon>
        <taxon>Atheliales</taxon>
        <taxon>Atheliaceae</taxon>
        <taxon>Athelia</taxon>
    </lineage>
</organism>
<reference evidence="1 2" key="1">
    <citation type="journal article" date="2016" name="Mol. Biol. Evol.">
        <title>Comparative Genomics of Early-Diverging Mushroom-Forming Fungi Provides Insights into the Origins of Lignocellulose Decay Capabilities.</title>
        <authorList>
            <person name="Nagy L.G."/>
            <person name="Riley R."/>
            <person name="Tritt A."/>
            <person name="Adam C."/>
            <person name="Daum C."/>
            <person name="Floudas D."/>
            <person name="Sun H."/>
            <person name="Yadav J.S."/>
            <person name="Pangilinan J."/>
            <person name="Larsson K.H."/>
            <person name="Matsuura K."/>
            <person name="Barry K."/>
            <person name="Labutti K."/>
            <person name="Kuo R."/>
            <person name="Ohm R.A."/>
            <person name="Bhattacharya S.S."/>
            <person name="Shirouzu T."/>
            <person name="Yoshinaga Y."/>
            <person name="Martin F.M."/>
            <person name="Grigoriev I.V."/>
            <person name="Hibbett D.S."/>
        </authorList>
    </citation>
    <scope>NUCLEOTIDE SEQUENCE [LARGE SCALE GENOMIC DNA]</scope>
    <source>
        <strain evidence="1 2">CBS 109695</strain>
    </source>
</reference>
<dbReference type="EMBL" id="KV417642">
    <property type="protein sequence ID" value="KZP12768.1"/>
    <property type="molecule type" value="Genomic_DNA"/>
</dbReference>
<evidence type="ECO:0000313" key="1">
    <source>
        <dbReference type="EMBL" id="KZP12768.1"/>
    </source>
</evidence>
<accession>A0A166BLM8</accession>
<dbReference type="Proteomes" id="UP000076532">
    <property type="component" value="Unassembled WGS sequence"/>
</dbReference>
<protein>
    <submittedName>
        <fullName evidence="1">Uncharacterized protein</fullName>
    </submittedName>
</protein>
<proteinExistence type="predicted"/>
<dbReference type="OrthoDB" id="10261807at2759"/>
<keyword evidence="2" id="KW-1185">Reference proteome</keyword>
<sequence length="124" mass="13009">MKWKWKPTKDGGVKIGAVKHSEEVAPGSGSAPIRSALAVYATILPAGVSRARIFQLSSTKGYIHVVQTSGYNVGKAKGAKIKLAGSEGGAAGGRRGAHDARGRREVRVQNIGSRAAEVLLFEIE</sequence>
<dbReference type="AlphaFoldDB" id="A0A166BLM8"/>
<name>A0A166BLM8_9AGAM</name>
<dbReference type="STRING" id="436010.A0A166BLM8"/>
<evidence type="ECO:0000313" key="2">
    <source>
        <dbReference type="Proteomes" id="UP000076532"/>
    </source>
</evidence>
<gene>
    <name evidence="1" type="ORF">FIBSPDRAFT_961089</name>
</gene>